<protein>
    <recommendedName>
        <fullName evidence="4">DUF721 domain-containing protein</fullName>
    </recommendedName>
</protein>
<dbReference type="InterPro" id="IPR007922">
    <property type="entry name" value="DciA-like"/>
</dbReference>
<name>A0ABP7DZC6_9ACTN</name>
<dbReference type="EMBL" id="BAABEP010000002">
    <property type="protein sequence ID" value="GAA3711502.1"/>
    <property type="molecule type" value="Genomic_DNA"/>
</dbReference>
<dbReference type="PANTHER" id="PTHR36456:SF1">
    <property type="entry name" value="UPF0232 PROTEIN SCO3875"/>
    <property type="match status" value="1"/>
</dbReference>
<feature type="region of interest" description="Disordered" evidence="1">
    <location>
        <begin position="175"/>
        <end position="203"/>
    </location>
</feature>
<evidence type="ECO:0008006" key="4">
    <source>
        <dbReference type="Google" id="ProtNLM"/>
    </source>
</evidence>
<feature type="region of interest" description="Disordered" evidence="1">
    <location>
        <begin position="20"/>
        <end position="52"/>
    </location>
</feature>
<dbReference type="RefSeq" id="WP_345640814.1">
    <property type="nucleotide sequence ID" value="NZ_BAABEP010000002.1"/>
</dbReference>
<evidence type="ECO:0000256" key="1">
    <source>
        <dbReference type="SAM" id="MobiDB-lite"/>
    </source>
</evidence>
<organism evidence="2 3">
    <name type="scientific">Streptomyces tremellae</name>
    <dbReference type="NCBI Taxonomy" id="1124239"/>
    <lineage>
        <taxon>Bacteria</taxon>
        <taxon>Bacillati</taxon>
        <taxon>Actinomycetota</taxon>
        <taxon>Actinomycetes</taxon>
        <taxon>Kitasatosporales</taxon>
        <taxon>Streptomycetaceae</taxon>
        <taxon>Streptomyces</taxon>
    </lineage>
</organism>
<dbReference type="PANTHER" id="PTHR36456">
    <property type="entry name" value="UPF0232 PROTEIN SCO3875"/>
    <property type="match status" value="1"/>
</dbReference>
<reference evidence="3" key="1">
    <citation type="journal article" date="2019" name="Int. J. Syst. Evol. Microbiol.">
        <title>The Global Catalogue of Microorganisms (GCM) 10K type strain sequencing project: providing services to taxonomists for standard genome sequencing and annotation.</title>
        <authorList>
            <consortium name="The Broad Institute Genomics Platform"/>
            <consortium name="The Broad Institute Genome Sequencing Center for Infectious Disease"/>
            <person name="Wu L."/>
            <person name="Ma J."/>
        </authorList>
    </citation>
    <scope>NUCLEOTIDE SEQUENCE [LARGE SCALE GENOMIC DNA]</scope>
    <source>
        <strain evidence="3">JCM 30846</strain>
    </source>
</reference>
<gene>
    <name evidence="2" type="ORF">GCM10023082_06630</name>
</gene>
<sequence>MSTDEPTGVDLARVALAAAKKAAKERGATTSPKRTPRRRPSARRDGRDPLGLGGALAQLVAERGWETPAAGGSVMDQWQTIATPEVAEQLRAVAFDKDTGRLDLAPATHAWATQARLISAQLIRQANAAVGTEAVRQIRVLPIGSRAARISAPAEPTPAPVEAAPSGEIRTRENASAGYQRARASMATTPAATPEGPVRTREDGCDGYQQVRALLKSTSAPTTAGQTPVRTRDDGCDGYRQALAQVGVPAPARGTADAPVRTRETASTGFQLTRRALLEGKSRGRARPT</sequence>
<evidence type="ECO:0000313" key="2">
    <source>
        <dbReference type="EMBL" id="GAA3711502.1"/>
    </source>
</evidence>
<dbReference type="Pfam" id="PF05258">
    <property type="entry name" value="DciA"/>
    <property type="match status" value="1"/>
</dbReference>
<evidence type="ECO:0000313" key="3">
    <source>
        <dbReference type="Proteomes" id="UP001499884"/>
    </source>
</evidence>
<proteinExistence type="predicted"/>
<accession>A0ABP7DZC6</accession>
<comment type="caution">
    <text evidence="2">The sequence shown here is derived from an EMBL/GenBank/DDBJ whole genome shotgun (WGS) entry which is preliminary data.</text>
</comment>
<keyword evidence="3" id="KW-1185">Reference proteome</keyword>
<feature type="region of interest" description="Disordered" evidence="1">
    <location>
        <begin position="251"/>
        <end position="289"/>
    </location>
</feature>
<dbReference type="Proteomes" id="UP001499884">
    <property type="component" value="Unassembled WGS sequence"/>
</dbReference>